<dbReference type="EMBL" id="BQNB010013028">
    <property type="protein sequence ID" value="GJT10958.1"/>
    <property type="molecule type" value="Genomic_DNA"/>
</dbReference>
<sequence length="181" mass="21446">MEYVEVVSDSEEVISVIPLAVKSSIVSCKSYCKEDVGYYKIHRADGSYKTYMFFSEILNDFDRVDLIVLYRLFNEKYASTRPSFNDLMLWGDMKIMFEPNDDDAVWKNHHSQELIEWKLYDSCGVHSLMLGEVSIHMLVEKKYPLPQDTLMRMLQWKLHVNYNVTETAYELLRFIRSQLNQ</sequence>
<keyword evidence="2" id="KW-1185">Reference proteome</keyword>
<comment type="caution">
    <text evidence="1">The sequence shown here is derived from an EMBL/GenBank/DDBJ whole genome shotgun (WGS) entry which is preliminary data.</text>
</comment>
<reference evidence="1" key="2">
    <citation type="submission" date="2022-01" db="EMBL/GenBank/DDBJ databases">
        <authorList>
            <person name="Yamashiro T."/>
            <person name="Shiraishi A."/>
            <person name="Satake H."/>
            <person name="Nakayama K."/>
        </authorList>
    </citation>
    <scope>NUCLEOTIDE SEQUENCE</scope>
</reference>
<name>A0ABQ5B8W6_9ASTR</name>
<evidence type="ECO:0000313" key="2">
    <source>
        <dbReference type="Proteomes" id="UP001151760"/>
    </source>
</evidence>
<reference evidence="1" key="1">
    <citation type="journal article" date="2022" name="Int. J. Mol. Sci.">
        <title>Draft Genome of Tanacetum Coccineum: Genomic Comparison of Closely Related Tanacetum-Family Plants.</title>
        <authorList>
            <person name="Yamashiro T."/>
            <person name="Shiraishi A."/>
            <person name="Nakayama K."/>
            <person name="Satake H."/>
        </authorList>
    </citation>
    <scope>NUCLEOTIDE SEQUENCE</scope>
</reference>
<proteinExistence type="predicted"/>
<organism evidence="1 2">
    <name type="scientific">Tanacetum coccineum</name>
    <dbReference type="NCBI Taxonomy" id="301880"/>
    <lineage>
        <taxon>Eukaryota</taxon>
        <taxon>Viridiplantae</taxon>
        <taxon>Streptophyta</taxon>
        <taxon>Embryophyta</taxon>
        <taxon>Tracheophyta</taxon>
        <taxon>Spermatophyta</taxon>
        <taxon>Magnoliopsida</taxon>
        <taxon>eudicotyledons</taxon>
        <taxon>Gunneridae</taxon>
        <taxon>Pentapetalae</taxon>
        <taxon>asterids</taxon>
        <taxon>campanulids</taxon>
        <taxon>Asterales</taxon>
        <taxon>Asteraceae</taxon>
        <taxon>Asteroideae</taxon>
        <taxon>Anthemideae</taxon>
        <taxon>Anthemidinae</taxon>
        <taxon>Tanacetum</taxon>
    </lineage>
</organism>
<dbReference type="Proteomes" id="UP001151760">
    <property type="component" value="Unassembled WGS sequence"/>
</dbReference>
<evidence type="ECO:0000313" key="1">
    <source>
        <dbReference type="EMBL" id="GJT10958.1"/>
    </source>
</evidence>
<gene>
    <name evidence="1" type="ORF">Tco_0858000</name>
</gene>
<protein>
    <submittedName>
        <fullName evidence="1">Uncharacterized protein</fullName>
    </submittedName>
</protein>
<accession>A0ABQ5B8W6</accession>